<keyword evidence="2" id="KW-1185">Reference proteome</keyword>
<reference evidence="1 2" key="1">
    <citation type="submission" date="2020-06" db="EMBL/GenBank/DDBJ databases">
        <title>Complete Genome Sequence of Clostridium muelleri sp. nov. P21T, an Acid-Alcohol Producing Acetogen Isolated from Old Hay.</title>
        <authorList>
            <person name="Duncan K.E."/>
            <person name="Tanner R.S."/>
        </authorList>
    </citation>
    <scope>NUCLEOTIDE SEQUENCE [LARGE SCALE GENOMIC DNA]</scope>
    <source>
        <strain evidence="1 2">P21</strain>
    </source>
</reference>
<evidence type="ECO:0008006" key="3">
    <source>
        <dbReference type="Google" id="ProtNLM"/>
    </source>
</evidence>
<accession>A0A7Y0EED1</accession>
<protein>
    <recommendedName>
        <fullName evidence="3">Transposase zinc-binding domain-containing protein</fullName>
    </recommendedName>
</protein>
<gene>
    <name evidence="1" type="ORF">HBE96_04100</name>
</gene>
<proteinExistence type="predicted"/>
<sequence>MKLYGNRIRKNVYAEVSKMMNCGSLENGYIESKCIACGRIQGIYHRKLCCFRFFKKLSAY</sequence>
<comment type="caution">
    <text evidence="1">The sequence shown here is derived from an EMBL/GenBank/DDBJ whole genome shotgun (WGS) entry which is preliminary data.</text>
</comment>
<organism evidence="1 2">
    <name type="scientific">Clostridium muellerianum</name>
    <dbReference type="NCBI Taxonomy" id="2716538"/>
    <lineage>
        <taxon>Bacteria</taxon>
        <taxon>Bacillati</taxon>
        <taxon>Bacillota</taxon>
        <taxon>Clostridia</taxon>
        <taxon>Eubacteriales</taxon>
        <taxon>Clostridiaceae</taxon>
        <taxon>Clostridium</taxon>
    </lineage>
</organism>
<dbReference type="EMBL" id="JABBNI010000008">
    <property type="protein sequence ID" value="NMM61882.1"/>
    <property type="molecule type" value="Genomic_DNA"/>
</dbReference>
<dbReference type="Proteomes" id="UP000537131">
    <property type="component" value="Unassembled WGS sequence"/>
</dbReference>
<evidence type="ECO:0000313" key="2">
    <source>
        <dbReference type="Proteomes" id="UP000537131"/>
    </source>
</evidence>
<evidence type="ECO:0000313" key="1">
    <source>
        <dbReference type="EMBL" id="NMM61882.1"/>
    </source>
</evidence>
<name>A0A7Y0EED1_9CLOT</name>
<dbReference type="AlphaFoldDB" id="A0A7Y0EED1"/>